<dbReference type="Proteomes" id="UP001501676">
    <property type="component" value="Unassembled WGS sequence"/>
</dbReference>
<dbReference type="SMART" id="SM00028">
    <property type="entry name" value="TPR"/>
    <property type="match status" value="2"/>
</dbReference>
<dbReference type="Gene3D" id="1.25.40.10">
    <property type="entry name" value="Tetratricopeptide repeat domain"/>
    <property type="match status" value="2"/>
</dbReference>
<reference evidence="2" key="1">
    <citation type="journal article" date="2019" name="Int. J. Syst. Evol. Microbiol.">
        <title>The Global Catalogue of Microorganisms (GCM) 10K type strain sequencing project: providing services to taxonomists for standard genome sequencing and annotation.</title>
        <authorList>
            <consortium name="The Broad Institute Genomics Platform"/>
            <consortium name="The Broad Institute Genome Sequencing Center for Infectious Disease"/>
            <person name="Wu L."/>
            <person name="Ma J."/>
        </authorList>
    </citation>
    <scope>NUCLEOTIDE SEQUENCE [LARGE SCALE GENOMIC DNA]</scope>
    <source>
        <strain evidence="2">JCM 9458</strain>
    </source>
</reference>
<dbReference type="InterPro" id="IPR011990">
    <property type="entry name" value="TPR-like_helical_dom_sf"/>
</dbReference>
<evidence type="ECO:0000313" key="1">
    <source>
        <dbReference type="EMBL" id="GAA3383123.1"/>
    </source>
</evidence>
<dbReference type="EMBL" id="BAAAYN010000004">
    <property type="protein sequence ID" value="GAA3383123.1"/>
    <property type="molecule type" value="Genomic_DNA"/>
</dbReference>
<organism evidence="1 2">
    <name type="scientific">Cryptosporangium minutisporangium</name>
    <dbReference type="NCBI Taxonomy" id="113569"/>
    <lineage>
        <taxon>Bacteria</taxon>
        <taxon>Bacillati</taxon>
        <taxon>Actinomycetota</taxon>
        <taxon>Actinomycetes</taxon>
        <taxon>Cryptosporangiales</taxon>
        <taxon>Cryptosporangiaceae</taxon>
        <taxon>Cryptosporangium</taxon>
    </lineage>
</organism>
<evidence type="ECO:0008006" key="3">
    <source>
        <dbReference type="Google" id="ProtNLM"/>
    </source>
</evidence>
<evidence type="ECO:0000313" key="2">
    <source>
        <dbReference type="Proteomes" id="UP001501676"/>
    </source>
</evidence>
<comment type="caution">
    <text evidence="1">The sequence shown here is derived from an EMBL/GenBank/DDBJ whole genome shotgun (WGS) entry which is preliminary data.</text>
</comment>
<dbReference type="InterPro" id="IPR019734">
    <property type="entry name" value="TPR_rpt"/>
</dbReference>
<dbReference type="SUPFAM" id="SSF48452">
    <property type="entry name" value="TPR-like"/>
    <property type="match status" value="2"/>
</dbReference>
<proteinExistence type="predicted"/>
<protein>
    <recommendedName>
        <fullName evidence="3">Tetratricopeptide repeat protein</fullName>
    </recommendedName>
</protein>
<dbReference type="RefSeq" id="WP_345726541.1">
    <property type="nucleotide sequence ID" value="NZ_BAAAYN010000004.1"/>
</dbReference>
<gene>
    <name evidence="1" type="ORF">GCM10020369_07780</name>
</gene>
<name>A0ABP6SRT6_9ACTN</name>
<keyword evidence="2" id="KW-1185">Reference proteome</keyword>
<sequence>MGRSELEELRREAERYGDLGDSAMERYLAGHGDVIETLAAEEANLLQALATARAHRWWRAAVGCAQGLRTLYDHRGHRDRWARVVGSLVDDLVDPRTDGPRPGAEEQWSVVTGYRIQLARNDRKYGLAAQLARLRLAWNHDRAAGALATSPERRTDRDVDRIGSLAASHHELGQILREQGSADCLTHYRQAAGFDQQIGDAAAEARTWFNIGTAYLNVPAVRNLDQAERAYREAQRLIPAHDRKTLAGVLGQLGRIALERFFADVQSAAGQRRAQEHLATARALCQQALDLCPADATDDLATGHNQLGVIEASAGNADAALHHWQTTITYREQSDDRHGAGVARCNIALLLAQVPGYQAEALAYARAALRDHEPYGAGAAADIAKAQQLIGLLEPHVRR</sequence>
<accession>A0ABP6SRT6</accession>